<sequence>MLNITLDKFQGPLGLLLQLIENQELDITEVSLAKIADQYVDSIKNLSRIDPGEMADFLVVAAKLLLLKSKALLPYLTREEEEEIEEFAQQLKMYKEFLEATKAIEKTLKKKKFMFAREFDRRAVLANLNLFSPPKKIKKEDLQSVFKDLIKGIAPRQEELEEEKLERKITIEEKILSIQRSLVDRLKFSFNKILGSAKSKTEIIVSFLAVLELIKQKDVAAEQGGLFSEIVIRKT</sequence>
<dbReference type="PANTHER" id="PTHR33969">
    <property type="entry name" value="SEGREGATION AND CONDENSATION PROTEIN A"/>
    <property type="match status" value="1"/>
</dbReference>
<reference evidence="2 3" key="1">
    <citation type="submission" date="2017-09" db="EMBL/GenBank/DDBJ databases">
        <title>Depth-based differentiation of microbial function through sediment-hosted aquifers and enrichment of novel symbionts in the deep terrestrial subsurface.</title>
        <authorList>
            <person name="Probst A.J."/>
            <person name="Ladd B."/>
            <person name="Jarett J.K."/>
            <person name="Geller-Mcgrath D.E."/>
            <person name="Sieber C.M."/>
            <person name="Emerson J.B."/>
            <person name="Anantharaman K."/>
            <person name="Thomas B.C."/>
            <person name="Malmstrom R."/>
            <person name="Stieglmeier M."/>
            <person name="Klingl A."/>
            <person name="Woyke T."/>
            <person name="Ryan C.M."/>
            <person name="Banfield J.F."/>
        </authorList>
    </citation>
    <scope>NUCLEOTIDE SEQUENCE [LARGE SCALE GENOMIC DNA]</scope>
    <source>
        <strain evidence="2">CG11_big_fil_rev_8_21_14_0_20_39_10</strain>
    </source>
</reference>
<dbReference type="PANTHER" id="PTHR33969:SF2">
    <property type="entry name" value="SEGREGATION AND CONDENSATION PROTEIN A"/>
    <property type="match status" value="1"/>
</dbReference>
<dbReference type="EMBL" id="PCWW01000029">
    <property type="protein sequence ID" value="PIR13575.1"/>
    <property type="molecule type" value="Genomic_DNA"/>
</dbReference>
<evidence type="ECO:0000313" key="2">
    <source>
        <dbReference type="EMBL" id="PIR13575.1"/>
    </source>
</evidence>
<proteinExistence type="predicted"/>
<evidence type="ECO:0000256" key="1">
    <source>
        <dbReference type="ARBA" id="ARBA00044777"/>
    </source>
</evidence>
<accession>A0A2M6K9M4</accession>
<dbReference type="Pfam" id="PF02616">
    <property type="entry name" value="SMC_ScpA"/>
    <property type="match status" value="1"/>
</dbReference>
<protein>
    <recommendedName>
        <fullName evidence="1">Segregation and condensation protein A</fullName>
    </recommendedName>
</protein>
<comment type="caution">
    <text evidence="2">The sequence shown here is derived from an EMBL/GenBank/DDBJ whole genome shotgun (WGS) entry which is preliminary data.</text>
</comment>
<dbReference type="InterPro" id="IPR023093">
    <property type="entry name" value="ScpA-like_C"/>
</dbReference>
<dbReference type="Proteomes" id="UP000230869">
    <property type="component" value="Unassembled WGS sequence"/>
</dbReference>
<dbReference type="InterPro" id="IPR003768">
    <property type="entry name" value="ScpA"/>
</dbReference>
<evidence type="ECO:0000313" key="3">
    <source>
        <dbReference type="Proteomes" id="UP000230869"/>
    </source>
</evidence>
<dbReference type="AlphaFoldDB" id="A0A2M6K9M4"/>
<dbReference type="Gene3D" id="6.10.250.2410">
    <property type="match status" value="1"/>
</dbReference>
<gene>
    <name evidence="2" type="ORF">COV49_01725</name>
</gene>
<dbReference type="Gene3D" id="1.10.10.580">
    <property type="entry name" value="Structural maintenance of chromosome 1. Chain E"/>
    <property type="match status" value="1"/>
</dbReference>
<name>A0A2M6K9M4_9BACT</name>
<organism evidence="2 3">
    <name type="scientific">Candidatus Falkowbacteria bacterium CG11_big_fil_rev_8_21_14_0_20_39_10</name>
    <dbReference type="NCBI Taxonomy" id="1974570"/>
    <lineage>
        <taxon>Bacteria</taxon>
        <taxon>Candidatus Falkowiibacteriota</taxon>
    </lineage>
</organism>